<feature type="compositionally biased region" description="Basic residues" evidence="1">
    <location>
        <begin position="127"/>
        <end position="136"/>
    </location>
</feature>
<dbReference type="KEGG" id="msl:Msil_1531"/>
<organism evidence="3 4">
    <name type="scientific">Methylocella silvestris (strain DSM 15510 / CIP 108128 / LMG 27833 / NCIMB 13906 / BL2)</name>
    <dbReference type="NCBI Taxonomy" id="395965"/>
    <lineage>
        <taxon>Bacteria</taxon>
        <taxon>Pseudomonadati</taxon>
        <taxon>Pseudomonadota</taxon>
        <taxon>Alphaproteobacteria</taxon>
        <taxon>Hyphomicrobiales</taxon>
        <taxon>Beijerinckiaceae</taxon>
        <taxon>Methylocella</taxon>
    </lineage>
</organism>
<dbReference type="Pfam" id="PF01381">
    <property type="entry name" value="HTH_3"/>
    <property type="match status" value="1"/>
</dbReference>
<accession>B8EHZ9</accession>
<dbReference type="CDD" id="cd00093">
    <property type="entry name" value="HTH_XRE"/>
    <property type="match status" value="1"/>
</dbReference>
<proteinExistence type="predicted"/>
<evidence type="ECO:0000256" key="1">
    <source>
        <dbReference type="SAM" id="MobiDB-lite"/>
    </source>
</evidence>
<dbReference type="GO" id="GO:0003677">
    <property type="term" value="F:DNA binding"/>
    <property type="evidence" value="ECO:0007669"/>
    <property type="project" value="InterPro"/>
</dbReference>
<dbReference type="InterPro" id="IPR010982">
    <property type="entry name" value="Lambda_DNA-bd_dom_sf"/>
</dbReference>
<dbReference type="Gene3D" id="1.10.260.40">
    <property type="entry name" value="lambda repressor-like DNA-binding domains"/>
    <property type="match status" value="1"/>
</dbReference>
<dbReference type="AlphaFoldDB" id="B8EHZ9"/>
<name>B8EHZ9_METSB</name>
<dbReference type="SMART" id="SM00530">
    <property type="entry name" value="HTH_XRE"/>
    <property type="match status" value="1"/>
</dbReference>
<sequence>MAATIRQIKAARALLGWSQADLAKASGISEPTIWRLEAADGALGGRANTGVKIVAALEAAGVIFVEENGEGPGVRLKKQPPAPAELTEKIEALGAKAASLDVAGRPSPQKAMNQMTKALVENEKTKLKNQRAKLTKKTPSQNETTKSENKNPKY</sequence>
<dbReference type="EMBL" id="CP001280">
    <property type="protein sequence ID" value="ACK50481.1"/>
    <property type="molecule type" value="Genomic_DNA"/>
</dbReference>
<feature type="region of interest" description="Disordered" evidence="1">
    <location>
        <begin position="122"/>
        <end position="154"/>
    </location>
</feature>
<dbReference type="eggNOG" id="COG3620">
    <property type="taxonomic scope" value="Bacteria"/>
</dbReference>
<dbReference type="STRING" id="395965.Msil_1531"/>
<protein>
    <submittedName>
        <fullName evidence="3">Transcriptional regulator, XRE family</fullName>
    </submittedName>
</protein>
<dbReference type="PROSITE" id="PS50943">
    <property type="entry name" value="HTH_CROC1"/>
    <property type="match status" value="1"/>
</dbReference>
<dbReference type="Proteomes" id="UP000002257">
    <property type="component" value="Chromosome"/>
</dbReference>
<feature type="domain" description="HTH cro/C1-type" evidence="2">
    <location>
        <begin position="8"/>
        <end position="37"/>
    </location>
</feature>
<dbReference type="InterPro" id="IPR001387">
    <property type="entry name" value="Cro/C1-type_HTH"/>
</dbReference>
<keyword evidence="4" id="KW-1185">Reference proteome</keyword>
<evidence type="ECO:0000313" key="3">
    <source>
        <dbReference type="EMBL" id="ACK50481.1"/>
    </source>
</evidence>
<evidence type="ECO:0000313" key="4">
    <source>
        <dbReference type="Proteomes" id="UP000002257"/>
    </source>
</evidence>
<reference evidence="3 4" key="1">
    <citation type="journal article" date="2010" name="J. Bacteriol.">
        <title>Complete genome sequence of the aerobic facultative methanotroph Methylocella silvestris BL2.</title>
        <authorList>
            <person name="Chen Y."/>
            <person name="Crombie A."/>
            <person name="Rahman M.T."/>
            <person name="Dedysh S.N."/>
            <person name="Liesack W."/>
            <person name="Stott M.B."/>
            <person name="Alam M."/>
            <person name="Theisen A.R."/>
            <person name="Murrell J.C."/>
            <person name="Dunfield P.F."/>
        </authorList>
    </citation>
    <scope>NUCLEOTIDE SEQUENCE [LARGE SCALE GENOMIC DNA]</scope>
    <source>
        <strain evidence="4">DSM 15510 / CIP 108128 / LMG 27833 / NCIMB 13906 / BL2</strain>
    </source>
</reference>
<dbReference type="SUPFAM" id="SSF47413">
    <property type="entry name" value="lambda repressor-like DNA-binding domains"/>
    <property type="match status" value="1"/>
</dbReference>
<dbReference type="HOGENOM" id="CLU_1803932_0_0_5"/>
<gene>
    <name evidence="3" type="ordered locus">Msil_1531</name>
</gene>
<feature type="compositionally biased region" description="Basic and acidic residues" evidence="1">
    <location>
        <begin position="145"/>
        <end position="154"/>
    </location>
</feature>
<evidence type="ECO:0000259" key="2">
    <source>
        <dbReference type="PROSITE" id="PS50943"/>
    </source>
</evidence>